<feature type="transmembrane region" description="Helical" evidence="2">
    <location>
        <begin position="545"/>
        <end position="566"/>
    </location>
</feature>
<protein>
    <submittedName>
        <fullName evidence="3">Uncharacterized protein</fullName>
    </submittedName>
</protein>
<evidence type="ECO:0000256" key="2">
    <source>
        <dbReference type="SAM" id="Phobius"/>
    </source>
</evidence>
<keyword evidence="2" id="KW-0812">Transmembrane</keyword>
<evidence type="ECO:0000256" key="1">
    <source>
        <dbReference type="SAM" id="MobiDB-lite"/>
    </source>
</evidence>
<gene>
    <name evidence="3" type="ORF">GBAR_LOCUS28652</name>
</gene>
<feature type="transmembrane region" description="Helical" evidence="2">
    <location>
        <begin position="254"/>
        <end position="275"/>
    </location>
</feature>
<comment type="caution">
    <text evidence="3">The sequence shown here is derived from an EMBL/GenBank/DDBJ whole genome shotgun (WGS) entry which is preliminary data.</text>
</comment>
<feature type="transmembrane region" description="Helical" evidence="2">
    <location>
        <begin position="411"/>
        <end position="435"/>
    </location>
</feature>
<proteinExistence type="predicted"/>
<feature type="transmembrane region" description="Helical" evidence="2">
    <location>
        <begin position="603"/>
        <end position="631"/>
    </location>
</feature>
<evidence type="ECO:0000313" key="4">
    <source>
        <dbReference type="Proteomes" id="UP001174909"/>
    </source>
</evidence>
<feature type="compositionally biased region" description="Polar residues" evidence="1">
    <location>
        <begin position="99"/>
        <end position="110"/>
    </location>
</feature>
<evidence type="ECO:0000313" key="3">
    <source>
        <dbReference type="EMBL" id="CAI8052375.1"/>
    </source>
</evidence>
<keyword evidence="2" id="KW-1133">Transmembrane helix</keyword>
<feature type="region of interest" description="Disordered" evidence="1">
    <location>
        <begin position="42"/>
        <end position="82"/>
    </location>
</feature>
<dbReference type="AlphaFoldDB" id="A0AA35XI50"/>
<dbReference type="Proteomes" id="UP001174909">
    <property type="component" value="Unassembled WGS sequence"/>
</dbReference>
<name>A0AA35XI50_GEOBA</name>
<feature type="transmembrane region" description="Helical" evidence="2">
    <location>
        <begin position="578"/>
        <end position="597"/>
    </location>
</feature>
<feature type="transmembrane region" description="Helical" evidence="2">
    <location>
        <begin position="223"/>
        <end position="242"/>
    </location>
</feature>
<feature type="transmembrane region" description="Helical" evidence="2">
    <location>
        <begin position="321"/>
        <end position="342"/>
    </location>
</feature>
<feature type="region of interest" description="Disordered" evidence="1">
    <location>
        <begin position="99"/>
        <end position="123"/>
    </location>
</feature>
<keyword evidence="2" id="KW-0472">Membrane</keyword>
<sequence>MGVKGLLPIVERQQQYIFLDLAPRSYYSEKFGLVYRSGRMSLPQEDTGPQNSASPPQQSSPVLRRPVVTAESPQDPAVGLPPKQTELIASEGDLSLYTSGEQVPQSTIQSLPHPEPQQEANQQGIDIESENEKKLLNYSFYGKFIDAMHESLSKEPEEPKTPMCNCCHAFDIINRLNSKRSNEVDKPFEKINNMTPVLCRARSKGWLLHSNMAFPFTNKYGRALWVGAELFIVISVLVLSIVRFSRGNDEIFNILHLALSILATVLEIIDVLALICSCPFRRCGATCRQKEQLDLNPDNNSTTGQRLINAFDFGRVIMSELIFYPLLICAIFDFITSEAYCFETEDDGISCALLVMSAILMVVFVFAVRIAVPSIASCNLNEKRFPKKVEGMSQVFDTSNVKSAWHLQMYFIFYTLGQILVQGIMLMGITFSIFYKHQSSCDSIEVDGRLRYMLAAGYILPILGPINFYLVTYYWFQEYSIGLSVDFIVSLQQNDTSTTNVKEGLQEKVRVILDRLHSSKLIGEFQELKSTSFIYKFLYPFQSPLTVIFAGLVFSFHVLFFVFAFESIPSVDFPAAPWTYWFLAVGVVFVYIMNLYAFSIVVFWSVIIAGIIAIVALILLAILLCCILGSCASNSSSKNNR</sequence>
<accession>A0AA35XI50</accession>
<dbReference type="EMBL" id="CASHTH010004010">
    <property type="protein sequence ID" value="CAI8052375.1"/>
    <property type="molecule type" value="Genomic_DNA"/>
</dbReference>
<keyword evidence="4" id="KW-1185">Reference proteome</keyword>
<feature type="transmembrane region" description="Helical" evidence="2">
    <location>
        <begin position="455"/>
        <end position="476"/>
    </location>
</feature>
<reference evidence="3" key="1">
    <citation type="submission" date="2023-03" db="EMBL/GenBank/DDBJ databases">
        <authorList>
            <person name="Steffen K."/>
            <person name="Cardenas P."/>
        </authorList>
    </citation>
    <scope>NUCLEOTIDE SEQUENCE</scope>
</reference>
<feature type="transmembrane region" description="Helical" evidence="2">
    <location>
        <begin position="349"/>
        <end position="372"/>
    </location>
</feature>
<organism evidence="3 4">
    <name type="scientific">Geodia barretti</name>
    <name type="common">Barrett's horny sponge</name>
    <dbReference type="NCBI Taxonomy" id="519541"/>
    <lineage>
        <taxon>Eukaryota</taxon>
        <taxon>Metazoa</taxon>
        <taxon>Porifera</taxon>
        <taxon>Demospongiae</taxon>
        <taxon>Heteroscleromorpha</taxon>
        <taxon>Tetractinellida</taxon>
        <taxon>Astrophorina</taxon>
        <taxon>Geodiidae</taxon>
        <taxon>Geodia</taxon>
    </lineage>
</organism>
<feature type="compositionally biased region" description="Low complexity" evidence="1">
    <location>
        <begin position="49"/>
        <end position="61"/>
    </location>
</feature>